<accession>A0A9X4S9A1</accession>
<proteinExistence type="predicted"/>
<sequence length="498" mass="54414">MTKTRNAPPRAGALLESMRGLGYTTGSALADIVDNSISSGATQVEIQFTWAGTGSWISVVDDGIGMTDGELESAMRLGDKNPLVTRAAWDLGRFGMGLKTASLSQCRRLTVASAKDGTTSCLRWDLDALANAPDAGWLLYEGPAEGSENLLAALPGDRPGTLVLWETLDRVVTAGFTLDDFNQLIDRVEAHLAMVFHRLLEGSAPAFALKLNGRAVSPWDPFMTGHPAKAWASPIARTHTHAGEISVECHVLPYKDRMTTKEFEQAAGPTGWNAQQGFYVYRNRRLLVAGGWLGLGSGKGWTREESLRLARIQLDVPNTADADWKIDIRKSTARPPVSLRPWLTRLAEDTRDRARRVFVHRGSPGTQPGDKPIGQAWRSEHLKDGVRYRIDLDHPAISSVLDRSGELLPAIKAMLSVIEATVPVQRIWLDTAEHKAPPKNRYEGVPSAEILEVVGTLFEDMVGRRGMSEESAKRMLMATDPFQNFPAMVNALGTSGSQ</sequence>
<dbReference type="InterPro" id="IPR036890">
    <property type="entry name" value="HATPase_C_sf"/>
</dbReference>
<dbReference type="OrthoDB" id="9813438at2"/>
<dbReference type="Pfam" id="PF13589">
    <property type="entry name" value="HATPase_c_3"/>
    <property type="match status" value="1"/>
</dbReference>
<dbReference type="Proteomes" id="UP001152876">
    <property type="component" value="Unassembled WGS sequence"/>
</dbReference>
<comment type="caution">
    <text evidence="1">The sequence shown here is derived from an EMBL/GenBank/DDBJ whole genome shotgun (WGS) entry which is preliminary data.</text>
</comment>
<dbReference type="RefSeq" id="WP_068173767.1">
    <property type="nucleotide sequence ID" value="NZ_AOGK01000004.1"/>
</dbReference>
<gene>
    <name evidence="1" type="ORF">H010_06285</name>
</gene>
<name>A0A9X4S9A1_9BURK</name>
<evidence type="ECO:0008006" key="3">
    <source>
        <dbReference type="Google" id="ProtNLM"/>
    </source>
</evidence>
<reference evidence="1" key="1">
    <citation type="submission" date="2013-01" db="EMBL/GenBank/DDBJ databases">
        <title>Genome draft of Hydrogenophaga taeniospiralis 2K1.</title>
        <authorList>
            <person name="Gomila M."/>
            <person name="Lalucat J."/>
        </authorList>
    </citation>
    <scope>NUCLEOTIDE SEQUENCE</scope>
    <source>
        <strain evidence="1">CCUG 15921</strain>
    </source>
</reference>
<evidence type="ECO:0000313" key="2">
    <source>
        <dbReference type="Proteomes" id="UP001152876"/>
    </source>
</evidence>
<evidence type="ECO:0000313" key="1">
    <source>
        <dbReference type="EMBL" id="MDG5974854.1"/>
    </source>
</evidence>
<dbReference type="SUPFAM" id="SSF55874">
    <property type="entry name" value="ATPase domain of HSP90 chaperone/DNA topoisomerase II/histidine kinase"/>
    <property type="match status" value="1"/>
</dbReference>
<organism evidence="1 2">
    <name type="scientific">Hydrogenophaga taeniospiralis CCUG 15921</name>
    <dbReference type="NCBI Taxonomy" id="1281780"/>
    <lineage>
        <taxon>Bacteria</taxon>
        <taxon>Pseudomonadati</taxon>
        <taxon>Pseudomonadota</taxon>
        <taxon>Betaproteobacteria</taxon>
        <taxon>Burkholderiales</taxon>
        <taxon>Comamonadaceae</taxon>
        <taxon>Hydrogenophaga</taxon>
    </lineage>
</organism>
<dbReference type="AlphaFoldDB" id="A0A9X4S9A1"/>
<keyword evidence="2" id="KW-1185">Reference proteome</keyword>
<dbReference type="Gene3D" id="3.30.565.10">
    <property type="entry name" value="Histidine kinase-like ATPase, C-terminal domain"/>
    <property type="match status" value="1"/>
</dbReference>
<protein>
    <recommendedName>
        <fullName evidence="3">ATP-binding protein</fullName>
    </recommendedName>
</protein>
<dbReference type="EMBL" id="AOGK01000004">
    <property type="protein sequence ID" value="MDG5974854.1"/>
    <property type="molecule type" value="Genomic_DNA"/>
</dbReference>